<comment type="caution">
    <text evidence="4">The sequence shown here is derived from an EMBL/GenBank/DDBJ whole genome shotgun (WGS) entry which is preliminary data.</text>
</comment>
<accession>A0A5M3WSM8</accession>
<evidence type="ECO:0000313" key="5">
    <source>
        <dbReference type="Proteomes" id="UP000331127"/>
    </source>
</evidence>
<gene>
    <name evidence="4" type="ORF">Amac_054810</name>
</gene>
<organism evidence="4 5">
    <name type="scientific">Acrocarpospora macrocephala</name>
    <dbReference type="NCBI Taxonomy" id="150177"/>
    <lineage>
        <taxon>Bacteria</taxon>
        <taxon>Bacillati</taxon>
        <taxon>Actinomycetota</taxon>
        <taxon>Actinomycetes</taxon>
        <taxon>Streptosporangiales</taxon>
        <taxon>Streptosporangiaceae</taxon>
        <taxon>Acrocarpospora</taxon>
    </lineage>
</organism>
<proteinExistence type="predicted"/>
<evidence type="ECO:0000313" key="4">
    <source>
        <dbReference type="EMBL" id="GES11884.1"/>
    </source>
</evidence>
<keyword evidence="5" id="KW-1185">Reference proteome</keyword>
<dbReference type="SMART" id="SM00327">
    <property type="entry name" value="VWA"/>
    <property type="match status" value="1"/>
</dbReference>
<dbReference type="SUPFAM" id="SSF53300">
    <property type="entry name" value="vWA-like"/>
    <property type="match status" value="1"/>
</dbReference>
<dbReference type="Gene3D" id="3.40.50.410">
    <property type="entry name" value="von Willebrand factor, type A domain"/>
    <property type="match status" value="1"/>
</dbReference>
<feature type="domain" description="VWFA" evidence="3">
    <location>
        <begin position="6"/>
        <end position="167"/>
    </location>
</feature>
<dbReference type="InterPro" id="IPR036465">
    <property type="entry name" value="vWFA_dom_sf"/>
</dbReference>
<dbReference type="Proteomes" id="UP000331127">
    <property type="component" value="Unassembled WGS sequence"/>
</dbReference>
<keyword evidence="2" id="KW-0812">Transmembrane</keyword>
<dbReference type="AlphaFoldDB" id="A0A5M3WSM8"/>
<dbReference type="Pfam" id="PF13519">
    <property type="entry name" value="VWA_2"/>
    <property type="match status" value="1"/>
</dbReference>
<sequence>MDQQVPALYVVMVDVSGSMARDNLYGRVKDAVTAFVGALDPADQVYVFAFDQTARPCGSGPLPAERRDEILRCLPPPPPTGADTNLGQALYEAVGVLEKSAEPVAALVLISDGEHDPADGSRYPRTGIATDPDWSDLEDRAAALTKVTAYAMELRASNGATTLGYVFPHPQILEAGSPELIRPLLDRPKADARAAKARLLLVPDLAKGASVQWPAGEPRLDYAAGRAEVNLTVTSEVGHLPVQLEDLRLESTGLPVKADGLPERLDLAACRDQPCPLRLRLSWAAPPGSPPPGGTLRLTGRVTSPFEAELREIDVPLDSPLTSAPVRFTVTAPAPESRAPAIAVAMVATLLLLGAALAAALWLRRNPALRGSLSASIVINDEGGTKDTGVAQLSGRRHRLALNLPGKGTVHLAQGWYVITYSPDGSELRTDTGRCPPGGSVIVNGVLFRHRLAEHDKERSGDSGLGVDEPVQSGQF</sequence>
<dbReference type="CDD" id="cd00198">
    <property type="entry name" value="vWFA"/>
    <property type="match status" value="1"/>
</dbReference>
<reference evidence="4 5" key="1">
    <citation type="submission" date="2019-10" db="EMBL/GenBank/DDBJ databases">
        <title>Whole genome shotgun sequence of Acrocarpospora macrocephala NBRC 16266.</title>
        <authorList>
            <person name="Ichikawa N."/>
            <person name="Kimura A."/>
            <person name="Kitahashi Y."/>
            <person name="Komaki H."/>
            <person name="Oguchi A."/>
        </authorList>
    </citation>
    <scope>NUCLEOTIDE SEQUENCE [LARGE SCALE GENOMIC DNA]</scope>
    <source>
        <strain evidence="4 5">NBRC 16266</strain>
    </source>
</reference>
<keyword evidence="2" id="KW-1133">Transmembrane helix</keyword>
<dbReference type="InterPro" id="IPR002035">
    <property type="entry name" value="VWF_A"/>
</dbReference>
<dbReference type="EMBL" id="BLAE01000033">
    <property type="protein sequence ID" value="GES11884.1"/>
    <property type="molecule type" value="Genomic_DNA"/>
</dbReference>
<evidence type="ECO:0000256" key="2">
    <source>
        <dbReference type="SAM" id="Phobius"/>
    </source>
</evidence>
<evidence type="ECO:0000259" key="3">
    <source>
        <dbReference type="SMART" id="SM00327"/>
    </source>
</evidence>
<keyword evidence="2" id="KW-0472">Membrane</keyword>
<evidence type="ECO:0000256" key="1">
    <source>
        <dbReference type="SAM" id="MobiDB-lite"/>
    </source>
</evidence>
<feature type="transmembrane region" description="Helical" evidence="2">
    <location>
        <begin position="341"/>
        <end position="363"/>
    </location>
</feature>
<protein>
    <recommendedName>
        <fullName evidence="3">VWFA domain-containing protein</fullName>
    </recommendedName>
</protein>
<feature type="region of interest" description="Disordered" evidence="1">
    <location>
        <begin position="457"/>
        <end position="476"/>
    </location>
</feature>
<name>A0A5M3WSM8_9ACTN</name>